<dbReference type="SUPFAM" id="SSF52218">
    <property type="entry name" value="Flavoproteins"/>
    <property type="match status" value="1"/>
</dbReference>
<dbReference type="OrthoDB" id="2049760at2"/>
<reference evidence="1 2" key="1">
    <citation type="submission" date="2020-08" db="EMBL/GenBank/DDBJ databases">
        <title>Genomic Encyclopedia of Type Strains, Phase IV (KMG-IV): sequencing the most valuable type-strain genomes for metagenomic binning, comparative biology and taxonomic classification.</title>
        <authorList>
            <person name="Goeker M."/>
        </authorList>
    </citation>
    <scope>NUCLEOTIDE SEQUENCE [LARGE SCALE GENOMIC DNA]</scope>
    <source>
        <strain evidence="1 2">DSM 15895</strain>
    </source>
</reference>
<dbReference type="RefSeq" id="WP_135501023.1">
    <property type="nucleotide sequence ID" value="NZ_JACHHE010000006.1"/>
</dbReference>
<comment type="caution">
    <text evidence="1">The sequence shown here is derived from an EMBL/GenBank/DDBJ whole genome shotgun (WGS) entry which is preliminary data.</text>
</comment>
<dbReference type="Proteomes" id="UP000525923">
    <property type="component" value="Unassembled WGS sequence"/>
</dbReference>
<proteinExistence type="predicted"/>
<dbReference type="EMBL" id="JACHHE010000006">
    <property type="protein sequence ID" value="MBB5181017.1"/>
    <property type="molecule type" value="Genomic_DNA"/>
</dbReference>
<accession>A0A7W8CST9</accession>
<dbReference type="Gene3D" id="3.40.50.360">
    <property type="match status" value="1"/>
</dbReference>
<organism evidence="1 2">
    <name type="scientific">Planococcus koreensis</name>
    <dbReference type="NCBI Taxonomy" id="112331"/>
    <lineage>
        <taxon>Bacteria</taxon>
        <taxon>Bacillati</taxon>
        <taxon>Bacillota</taxon>
        <taxon>Bacilli</taxon>
        <taxon>Bacillales</taxon>
        <taxon>Caryophanaceae</taxon>
        <taxon>Planococcus</taxon>
    </lineage>
</organism>
<dbReference type="AlphaFoldDB" id="A0A7W8CST9"/>
<evidence type="ECO:0000313" key="1">
    <source>
        <dbReference type="EMBL" id="MBB5181017.1"/>
    </source>
</evidence>
<sequence>MKPLIVYYSHSGNNAKLAAELRDRIGCPMYEITERKKRKSFSIFIDFLVKRDSRLAPVDFDVKDYGPVILLAPVWAGKIAAPMRTFIKKEKANLTDYSFITICSGATGQREKLAAELAALTPQKPAAVAELWINNLLPEEQRNKIKYATGFKAERQHIQEFDEEIKFFIEMALHTKKQNAPL</sequence>
<dbReference type="InterPro" id="IPR029039">
    <property type="entry name" value="Flavoprotein-like_sf"/>
</dbReference>
<protein>
    <submittedName>
        <fullName evidence="1">Flavodoxin</fullName>
    </submittedName>
</protein>
<name>A0A7W8CST9_9BACL</name>
<keyword evidence="2" id="KW-1185">Reference proteome</keyword>
<evidence type="ECO:0000313" key="2">
    <source>
        <dbReference type="Proteomes" id="UP000525923"/>
    </source>
</evidence>
<gene>
    <name evidence="1" type="ORF">HNQ44_002462</name>
</gene>